<protein>
    <submittedName>
        <fullName evidence="1">Uncharacterized protein</fullName>
    </submittedName>
</protein>
<evidence type="ECO:0000313" key="2">
    <source>
        <dbReference type="Proteomes" id="UP000265848"/>
    </source>
</evidence>
<proteinExistence type="predicted"/>
<dbReference type="OrthoDB" id="9777694at2"/>
<dbReference type="AlphaFoldDB" id="A0A399J519"/>
<organism evidence="1 2">
    <name type="scientific">Pseudooceanicola sediminis</name>
    <dbReference type="NCBI Taxonomy" id="2211117"/>
    <lineage>
        <taxon>Bacteria</taxon>
        <taxon>Pseudomonadati</taxon>
        <taxon>Pseudomonadota</taxon>
        <taxon>Alphaproteobacteria</taxon>
        <taxon>Rhodobacterales</taxon>
        <taxon>Paracoccaceae</taxon>
        <taxon>Pseudooceanicola</taxon>
    </lineage>
</organism>
<dbReference type="Proteomes" id="UP000265848">
    <property type="component" value="Unassembled WGS sequence"/>
</dbReference>
<name>A0A399J519_9RHOB</name>
<gene>
    <name evidence="1" type="ORF">DL237_09580</name>
</gene>
<dbReference type="EMBL" id="QWJJ01000007">
    <property type="protein sequence ID" value="RII39052.1"/>
    <property type="molecule type" value="Genomic_DNA"/>
</dbReference>
<reference evidence="1 2" key="1">
    <citation type="submission" date="2018-08" db="EMBL/GenBank/DDBJ databases">
        <title>Pseudooceanicola sediminis CY03 in the family Rhodobacteracea.</title>
        <authorList>
            <person name="Zhang Y.-J."/>
        </authorList>
    </citation>
    <scope>NUCLEOTIDE SEQUENCE [LARGE SCALE GENOMIC DNA]</scope>
    <source>
        <strain evidence="1 2">CY03</strain>
    </source>
</reference>
<comment type="caution">
    <text evidence="1">The sequence shown here is derived from an EMBL/GenBank/DDBJ whole genome shotgun (WGS) entry which is preliminary data.</text>
</comment>
<accession>A0A399J519</accession>
<keyword evidence="2" id="KW-1185">Reference proteome</keyword>
<sequence>MADTPLVPVECPHKTVAKTAKFLRTRKPNKEGVLRATEPGHCGVIISAPSAERSIVILDALARGLEEVGLILTAEGDKMSVQRNSDRVKFTLLERTKRMKYVPTPEEVAREERRKEKEARSWRRNDWDGISFGSRPPWPEYVTEWTAQLVFSIDAWADGLRKTWGDGKTQRVERMVPDIVAGIELVLETVRVRREESEERERRWQELQRRRKLAHARKEREEKRLVHLDRIVKLRREAREIRDWLASLPDDAKPSEDNDLGRMLIWVGQRLGEIDRQTGIEAARSFAGTGDLFPEIDELQDPLGDPPERNGWYY</sequence>
<evidence type="ECO:0000313" key="1">
    <source>
        <dbReference type="EMBL" id="RII39052.1"/>
    </source>
</evidence>